<evidence type="ECO:0008006" key="3">
    <source>
        <dbReference type="Google" id="ProtNLM"/>
    </source>
</evidence>
<evidence type="ECO:0000313" key="1">
    <source>
        <dbReference type="EMBL" id="PPK86714.1"/>
    </source>
</evidence>
<reference evidence="1 2" key="1">
    <citation type="submission" date="2018-02" db="EMBL/GenBank/DDBJ databases">
        <title>Genomic Encyclopedia of Archaeal and Bacterial Type Strains, Phase II (KMG-II): from individual species to whole genera.</title>
        <authorList>
            <person name="Goeker M."/>
        </authorList>
    </citation>
    <scope>NUCLEOTIDE SEQUENCE [LARGE SCALE GENOMIC DNA]</scope>
    <source>
        <strain evidence="1 2">DSM 29526</strain>
    </source>
</reference>
<sequence>MKLTTICCLFLLPLYVGSQSYDLAIGMRVGTEWGATAQVRLPQIHKNFVLEGIVHQAIGKDEGSVTLLGKQHQPILSRRINLFYGLGAHAGWNNDIDVETGQTFNGPIGLDGTIGLEATFNRINVSYDYKPAINIRGGESVLYTQTAVSVRYVLGKRYSIWDKDKEKKIRKRRNQKRRDQRREERARSGNRWYEIWKKPAGG</sequence>
<keyword evidence="2" id="KW-1185">Reference proteome</keyword>
<dbReference type="EMBL" id="PTJC01000006">
    <property type="protein sequence ID" value="PPK86714.1"/>
    <property type="molecule type" value="Genomic_DNA"/>
</dbReference>
<proteinExistence type="predicted"/>
<comment type="caution">
    <text evidence="1">The sequence shown here is derived from an EMBL/GenBank/DDBJ whole genome shotgun (WGS) entry which is preliminary data.</text>
</comment>
<organism evidence="1 2">
    <name type="scientific">Neolewinella xylanilytica</name>
    <dbReference type="NCBI Taxonomy" id="1514080"/>
    <lineage>
        <taxon>Bacteria</taxon>
        <taxon>Pseudomonadati</taxon>
        <taxon>Bacteroidota</taxon>
        <taxon>Saprospiria</taxon>
        <taxon>Saprospirales</taxon>
        <taxon>Lewinellaceae</taxon>
        <taxon>Neolewinella</taxon>
    </lineage>
</organism>
<accession>A0A2S6I6B7</accession>
<dbReference type="RefSeq" id="WP_104421129.1">
    <property type="nucleotide sequence ID" value="NZ_PTJC01000006.1"/>
</dbReference>
<dbReference type="AlphaFoldDB" id="A0A2S6I6B7"/>
<protein>
    <recommendedName>
        <fullName evidence="3">Outer membrane protein with beta-barrel domain</fullName>
    </recommendedName>
</protein>
<evidence type="ECO:0000313" key="2">
    <source>
        <dbReference type="Proteomes" id="UP000237662"/>
    </source>
</evidence>
<gene>
    <name evidence="1" type="ORF">CLV84_3650</name>
</gene>
<dbReference type="OrthoDB" id="963987at2"/>
<name>A0A2S6I6B7_9BACT</name>
<dbReference type="Proteomes" id="UP000237662">
    <property type="component" value="Unassembled WGS sequence"/>
</dbReference>